<proteinExistence type="predicted"/>
<sequence length="158" mass="18304">MTTMFHRTPLATSAAVVVTMVVMLSSPLPASASGNFLFPDVEITLANDGLYPVWYMCQMTDKSDSLYELAPNVTYRFSLKQAAFPMRWCFLYINPNKHGFFWAFTVRSKCTKCFWSINKHPSLYRGDKGRWERQKLFMPPDFKISDYRNNDTKNANNV</sequence>
<comment type="caution">
    <text evidence="2">The sequence shown here is derived from an EMBL/GenBank/DDBJ whole genome shotgun (WGS) entry which is preliminary data.</text>
</comment>
<accession>A0ABD3BVK5</accession>
<keyword evidence="3" id="KW-1185">Reference proteome</keyword>
<feature type="signal peptide" evidence="1">
    <location>
        <begin position="1"/>
        <end position="32"/>
    </location>
</feature>
<feature type="chain" id="PRO_5044890553" description="S-protein homolog" evidence="1">
    <location>
        <begin position="33"/>
        <end position="158"/>
    </location>
</feature>
<evidence type="ECO:0008006" key="4">
    <source>
        <dbReference type="Google" id="ProtNLM"/>
    </source>
</evidence>
<evidence type="ECO:0000313" key="2">
    <source>
        <dbReference type="EMBL" id="KAL3621129.1"/>
    </source>
</evidence>
<reference evidence="3" key="1">
    <citation type="journal article" date="2024" name="IScience">
        <title>Strigolactones Initiate the Formation of Haustorium-like Structures in Castilleja.</title>
        <authorList>
            <person name="Buerger M."/>
            <person name="Peterson D."/>
            <person name="Chory J."/>
        </authorList>
    </citation>
    <scope>NUCLEOTIDE SEQUENCE [LARGE SCALE GENOMIC DNA]</scope>
</reference>
<evidence type="ECO:0000313" key="3">
    <source>
        <dbReference type="Proteomes" id="UP001632038"/>
    </source>
</evidence>
<organism evidence="2 3">
    <name type="scientific">Castilleja foliolosa</name>
    <dbReference type="NCBI Taxonomy" id="1961234"/>
    <lineage>
        <taxon>Eukaryota</taxon>
        <taxon>Viridiplantae</taxon>
        <taxon>Streptophyta</taxon>
        <taxon>Embryophyta</taxon>
        <taxon>Tracheophyta</taxon>
        <taxon>Spermatophyta</taxon>
        <taxon>Magnoliopsida</taxon>
        <taxon>eudicotyledons</taxon>
        <taxon>Gunneridae</taxon>
        <taxon>Pentapetalae</taxon>
        <taxon>asterids</taxon>
        <taxon>lamiids</taxon>
        <taxon>Lamiales</taxon>
        <taxon>Orobanchaceae</taxon>
        <taxon>Pedicularideae</taxon>
        <taxon>Castillejinae</taxon>
        <taxon>Castilleja</taxon>
    </lineage>
</organism>
<dbReference type="EMBL" id="JAVIJP010000066">
    <property type="protein sequence ID" value="KAL3621129.1"/>
    <property type="molecule type" value="Genomic_DNA"/>
</dbReference>
<protein>
    <recommendedName>
        <fullName evidence="4">S-protein homolog</fullName>
    </recommendedName>
</protein>
<name>A0ABD3BVK5_9LAMI</name>
<dbReference type="AlphaFoldDB" id="A0ABD3BVK5"/>
<gene>
    <name evidence="2" type="ORF">CASFOL_036041</name>
</gene>
<keyword evidence="1" id="KW-0732">Signal</keyword>
<evidence type="ECO:0000256" key="1">
    <source>
        <dbReference type="SAM" id="SignalP"/>
    </source>
</evidence>
<dbReference type="Proteomes" id="UP001632038">
    <property type="component" value="Unassembled WGS sequence"/>
</dbReference>